<evidence type="ECO:0000259" key="4">
    <source>
        <dbReference type="PROSITE" id="PS51149"/>
    </source>
</evidence>
<evidence type="ECO:0000259" key="5">
    <source>
        <dbReference type="PROSITE" id="PS51554"/>
    </source>
</evidence>
<proteinExistence type="predicted"/>
<dbReference type="OMA" id="TMTNHAG"/>
<evidence type="ECO:0000256" key="2">
    <source>
        <dbReference type="ARBA" id="ARBA00023239"/>
    </source>
</evidence>
<evidence type="ECO:0000313" key="9">
    <source>
        <dbReference type="Proteomes" id="UP000054307"/>
    </source>
</evidence>
<dbReference type="PATRIC" id="fig|2234.6.peg.211"/>
<sequence>MCMDRIEKLIKKVSKPARLSVERCRLYTESMKQTEGEPMIIRQAKALKHVLENIPIQILDSELIVGTMLPNPPGAIIFPEGVGLRIINELDSLPNRETNRLMVDEEDAKVLREEIAPYWQRKTIEAFAFPLMPDIMQILYTGSVFVLTEIAGISHVAVNYPYLLRRGFRWFLEESERRIRALEESGVYEGEKYSFYQAAKIVSEAVINYGLRYSKLAEELAESEDGERREELLKIAEICRKVPAEKPETFWEAVQFVWLVQSALHQENYEQAISMGRIDQYLYPFFKKDIGEGRINRELAFDILANLWIKTNEIVPAFDSLLEQYFSGQATNQAVTIGGCDIYGNDATNELTYLMLEVTDRLRLRQPNVHVRINKGSPESFLKRLAEAISSGCNNLALFFDDAAVKALKNAEVDDRDALNYTTDGCVEIAPFGNSFTSSDAALINVAKALEYALNEGVDLQFGYEFGAKTEKPKFLEDLLEKLREQVSHIVKLVVRGSNVLSYANAEVKPTPLLSLCVEDCFEKGVDVSRGGARYNFTGIQAVGIADVGDSLVAIEGALNAGYSMDDIVEACRKNFVGYEKLHKLLLQSPKYGNDDDAADKYTKMVLEWYCEEVNRHRNFRGGKFAAGCYPMTTNVGFGFFTSALPSGRKSGEPLNPGVSPSTGMDREGVTAVINSASKLSYENLPNGASLTINLSSDVLGEKGDAVIEALIKSSMELGVMHVQFNILKEDLLRKAQQEPEKYRWLLVRVAGWSAYFVELSRPVQEEVIRRISCRI</sequence>
<dbReference type="InterPro" id="IPR001150">
    <property type="entry name" value="Gly_radical"/>
</dbReference>
<dbReference type="Proteomes" id="UP000054015">
    <property type="component" value="Unassembled WGS sequence"/>
</dbReference>
<feature type="domain" description="PFL" evidence="5">
    <location>
        <begin position="1"/>
        <end position="650"/>
    </location>
</feature>
<dbReference type="NCBIfam" id="TIGR01774">
    <property type="entry name" value="PFL2-3"/>
    <property type="match status" value="1"/>
</dbReference>
<dbReference type="SMR" id="A0A101DF56"/>
<dbReference type="EMBL" id="LGEQ01000004">
    <property type="protein sequence ID" value="KUJ94428.1"/>
    <property type="molecule type" value="Genomic_DNA"/>
</dbReference>
<keyword evidence="2 6" id="KW-0456">Lyase</keyword>
<evidence type="ECO:0000256" key="3">
    <source>
        <dbReference type="PROSITE-ProRule" id="PRU00493"/>
    </source>
</evidence>
<dbReference type="EMBL" id="LGEX01000006">
    <property type="protein sequence ID" value="KUK07378.1"/>
    <property type="molecule type" value="Genomic_DNA"/>
</dbReference>
<dbReference type="InterPro" id="IPR010098">
    <property type="entry name" value="PFL2/GDeHydtase_fam"/>
</dbReference>
<dbReference type="Pfam" id="PF02901">
    <property type="entry name" value="PFL-like"/>
    <property type="match status" value="1"/>
</dbReference>
<gene>
    <name evidence="6" type="ORF">XD40_0364</name>
    <name evidence="7" type="ORF">XD48_0374</name>
</gene>
<dbReference type="InterPro" id="IPR004184">
    <property type="entry name" value="PFL_dom"/>
</dbReference>
<accession>A0A101DF56</accession>
<dbReference type="Proteomes" id="UP000054307">
    <property type="component" value="Unassembled WGS sequence"/>
</dbReference>
<comment type="caution">
    <text evidence="6">The sequence shown here is derived from an EMBL/GenBank/DDBJ whole genome shotgun (WGS) entry which is preliminary data.</text>
</comment>
<dbReference type="PANTHER" id="PTHR43641:SF2">
    <property type="entry name" value="DEHYDRATASE YBIW-RELATED"/>
    <property type="match status" value="1"/>
</dbReference>
<reference evidence="8 9" key="2">
    <citation type="journal article" date="2015" name="MBio">
        <title>Genome-Resolved Metagenomic Analysis Reveals Roles for Candidate Phyla and Other Microbial Community Members in Biogeochemical Transformations in Oil Reservoirs.</title>
        <authorList>
            <person name="Hu P."/>
            <person name="Tom L."/>
            <person name="Singh A."/>
            <person name="Thomas B.C."/>
            <person name="Baker B.J."/>
            <person name="Piceno Y.M."/>
            <person name="Andersen G.L."/>
            <person name="Banfield J.F."/>
        </authorList>
    </citation>
    <scope>NUCLEOTIDE SEQUENCE [LARGE SCALE GENOMIC DNA]</scope>
</reference>
<dbReference type="GO" id="GO:0005829">
    <property type="term" value="C:cytosol"/>
    <property type="evidence" value="ECO:0007669"/>
    <property type="project" value="TreeGrafter"/>
</dbReference>
<keyword evidence="6" id="KW-0670">Pyruvate</keyword>
<feature type="domain" description="Glycine radical" evidence="4">
    <location>
        <begin position="657"/>
        <end position="776"/>
    </location>
</feature>
<dbReference type="SUPFAM" id="SSF51998">
    <property type="entry name" value="PFL-like glycyl radical enzymes"/>
    <property type="match status" value="1"/>
</dbReference>
<dbReference type="PANTHER" id="PTHR43641">
    <property type="entry name" value="FORMATE ACETYLTRANSFERASE 3-RELATED"/>
    <property type="match status" value="1"/>
</dbReference>
<keyword evidence="1 3" id="KW-0556">Organic radical</keyword>
<evidence type="ECO:0000313" key="8">
    <source>
        <dbReference type="Proteomes" id="UP000054015"/>
    </source>
</evidence>
<feature type="modified residue" description="Glycine radical" evidence="3">
    <location>
        <position position="752"/>
    </location>
</feature>
<dbReference type="PROSITE" id="PS51149">
    <property type="entry name" value="GLY_RADICAL_2"/>
    <property type="match status" value="1"/>
</dbReference>
<name>A0A101DF56_ARCFL</name>
<evidence type="ECO:0000256" key="1">
    <source>
        <dbReference type="ARBA" id="ARBA00022818"/>
    </source>
</evidence>
<dbReference type="Gene3D" id="3.20.70.20">
    <property type="match status" value="1"/>
</dbReference>
<protein>
    <submittedName>
        <fullName evidence="6">Pyruvate formate-lyase 2 (PflD)</fullName>
    </submittedName>
</protein>
<dbReference type="AlphaFoldDB" id="A0A101DF56"/>
<evidence type="ECO:0000313" key="7">
    <source>
        <dbReference type="EMBL" id="KUK07378.1"/>
    </source>
</evidence>
<dbReference type="Pfam" id="PF01228">
    <property type="entry name" value="Gly_radical"/>
    <property type="match status" value="1"/>
</dbReference>
<dbReference type="InterPro" id="IPR051215">
    <property type="entry name" value="GRE"/>
</dbReference>
<organism evidence="6 9">
    <name type="scientific">Archaeoglobus fulgidus</name>
    <dbReference type="NCBI Taxonomy" id="2234"/>
    <lineage>
        <taxon>Archaea</taxon>
        <taxon>Methanobacteriati</taxon>
        <taxon>Methanobacteriota</taxon>
        <taxon>Archaeoglobi</taxon>
        <taxon>Archaeoglobales</taxon>
        <taxon>Archaeoglobaceae</taxon>
        <taxon>Archaeoglobus</taxon>
    </lineage>
</organism>
<dbReference type="GO" id="GO:0016829">
    <property type="term" value="F:lyase activity"/>
    <property type="evidence" value="ECO:0007669"/>
    <property type="project" value="UniProtKB-KW"/>
</dbReference>
<dbReference type="PROSITE" id="PS51554">
    <property type="entry name" value="PFL"/>
    <property type="match status" value="1"/>
</dbReference>
<reference evidence="6" key="1">
    <citation type="journal article" date="2015" name="MBio">
        <title>Genome-resolved metagenomic analysis reveals roles for candidate phyla and other microbial community members in biogeochemical transformations in oil reservoirs.</title>
        <authorList>
            <person name="Hu P."/>
            <person name="Tom L."/>
            <person name="Singh A."/>
            <person name="Thomas B.C."/>
            <person name="Baker B.J."/>
            <person name="Piceno Y.M."/>
            <person name="Andersen G.L."/>
            <person name="Banfield J.F."/>
        </authorList>
    </citation>
    <scope>NUCLEOTIDE SEQUENCE [LARGE SCALE GENOMIC DNA]</scope>
    <source>
        <strain evidence="7">49_2300</strain>
        <strain evidence="6">49_95</strain>
    </source>
</reference>
<evidence type="ECO:0000313" key="6">
    <source>
        <dbReference type="EMBL" id="KUJ94428.1"/>
    </source>
</evidence>
<dbReference type="CDD" id="cd01677">
    <property type="entry name" value="PFL2_DhaB_BssA"/>
    <property type="match status" value="1"/>
</dbReference>